<evidence type="ECO:0000313" key="2">
    <source>
        <dbReference type="EMBL" id="CAG7835085.1"/>
    </source>
</evidence>
<proteinExistence type="predicted"/>
<feature type="compositionally biased region" description="Low complexity" evidence="1">
    <location>
        <begin position="45"/>
        <end position="55"/>
    </location>
</feature>
<name>A0A8J2MAQ3_9HEXA</name>
<feature type="region of interest" description="Disordered" evidence="1">
    <location>
        <begin position="17"/>
        <end position="90"/>
    </location>
</feature>
<dbReference type="EMBL" id="CAJVCH010570511">
    <property type="protein sequence ID" value="CAG7835085.1"/>
    <property type="molecule type" value="Genomic_DNA"/>
</dbReference>
<accession>A0A8J2MAQ3</accession>
<comment type="caution">
    <text evidence="2">The sequence shown here is derived from an EMBL/GenBank/DDBJ whole genome shotgun (WGS) entry which is preliminary data.</text>
</comment>
<reference evidence="2" key="1">
    <citation type="submission" date="2021-06" db="EMBL/GenBank/DDBJ databases">
        <authorList>
            <person name="Hodson N. C."/>
            <person name="Mongue J. A."/>
            <person name="Jaron S. K."/>
        </authorList>
    </citation>
    <scope>NUCLEOTIDE SEQUENCE</scope>
</reference>
<gene>
    <name evidence="2" type="ORF">AFUS01_LOCUS44508</name>
</gene>
<organism evidence="2 3">
    <name type="scientific">Allacma fusca</name>
    <dbReference type="NCBI Taxonomy" id="39272"/>
    <lineage>
        <taxon>Eukaryota</taxon>
        <taxon>Metazoa</taxon>
        <taxon>Ecdysozoa</taxon>
        <taxon>Arthropoda</taxon>
        <taxon>Hexapoda</taxon>
        <taxon>Collembola</taxon>
        <taxon>Symphypleona</taxon>
        <taxon>Sminthuridae</taxon>
        <taxon>Allacma</taxon>
    </lineage>
</organism>
<feature type="compositionally biased region" description="Basic and acidic residues" evidence="1">
    <location>
        <begin position="17"/>
        <end position="28"/>
    </location>
</feature>
<feature type="compositionally biased region" description="Basic and acidic residues" evidence="1">
    <location>
        <begin position="56"/>
        <end position="89"/>
    </location>
</feature>
<dbReference type="Proteomes" id="UP000708208">
    <property type="component" value="Unassembled WGS sequence"/>
</dbReference>
<dbReference type="AlphaFoldDB" id="A0A8J2MAQ3"/>
<feature type="compositionally biased region" description="Polar residues" evidence="1">
    <location>
        <begin position="164"/>
        <end position="176"/>
    </location>
</feature>
<evidence type="ECO:0000256" key="1">
    <source>
        <dbReference type="SAM" id="MobiDB-lite"/>
    </source>
</evidence>
<evidence type="ECO:0000313" key="3">
    <source>
        <dbReference type="Proteomes" id="UP000708208"/>
    </source>
</evidence>
<keyword evidence="3" id="KW-1185">Reference proteome</keyword>
<sequence>MEFVRTLLSSLGIRKKKEEVKEEGEKAADATIEEGQQNEVKTEETAAVAPPAVESTPEKAEEKPAEPEQPKVEEVVTKPAEPEAPKTDDSGAVAAVLAAAETIVQNGCAEAETLGNEISAEAETLVDCIKQEAEKLTNESITAISNGLSGLSSKAKDLAPEILSTETNGLDASPSNEVAAAE</sequence>
<feature type="region of interest" description="Disordered" evidence="1">
    <location>
        <begin position="162"/>
        <end position="182"/>
    </location>
</feature>
<protein>
    <submittedName>
        <fullName evidence="2">Uncharacterized protein</fullName>
    </submittedName>
</protein>